<sequence length="89" mass="9274">SAYPTQRNPTTAQAAAPAKPPSTQSISASPSARFSAASWAPSHKTLLGVLVLLYITIPMPITQGDTIAVIARCEQASARFVATNFICAT</sequence>
<evidence type="ECO:0000313" key="2">
    <source>
        <dbReference type="EMBL" id="TVY14235.1"/>
    </source>
</evidence>
<name>A0A8T9B3G1_9HELO</name>
<comment type="caution">
    <text evidence="2">The sequence shown here is derived from an EMBL/GenBank/DDBJ whole genome shotgun (WGS) entry which is preliminary data.</text>
</comment>
<reference evidence="2 3" key="1">
    <citation type="submission" date="2018-05" db="EMBL/GenBank/DDBJ databases">
        <title>Whole genome sequencing for identification of molecular markers to develop diagnostic detection tools for the regulated plant pathogen Lachnellula willkommii.</title>
        <authorList>
            <person name="Giroux E."/>
            <person name="Bilodeau G."/>
        </authorList>
    </citation>
    <scope>NUCLEOTIDE SEQUENCE [LARGE SCALE GENOMIC DNA]</scope>
    <source>
        <strain evidence="2 3">CBS 203.66</strain>
    </source>
</reference>
<feature type="non-terminal residue" evidence="2">
    <location>
        <position position="89"/>
    </location>
</feature>
<proteinExistence type="predicted"/>
<accession>A0A8T9B3G1</accession>
<evidence type="ECO:0000256" key="1">
    <source>
        <dbReference type="SAM" id="MobiDB-lite"/>
    </source>
</evidence>
<organism evidence="2 3">
    <name type="scientific">Lachnellula arida</name>
    <dbReference type="NCBI Taxonomy" id="1316785"/>
    <lineage>
        <taxon>Eukaryota</taxon>
        <taxon>Fungi</taxon>
        <taxon>Dikarya</taxon>
        <taxon>Ascomycota</taxon>
        <taxon>Pezizomycotina</taxon>
        <taxon>Leotiomycetes</taxon>
        <taxon>Helotiales</taxon>
        <taxon>Lachnaceae</taxon>
        <taxon>Lachnellula</taxon>
    </lineage>
</organism>
<evidence type="ECO:0000313" key="3">
    <source>
        <dbReference type="Proteomes" id="UP000469559"/>
    </source>
</evidence>
<dbReference type="AlphaFoldDB" id="A0A8T9B3G1"/>
<dbReference type="Proteomes" id="UP000469559">
    <property type="component" value="Unassembled WGS sequence"/>
</dbReference>
<dbReference type="EMBL" id="QGMF01000733">
    <property type="protein sequence ID" value="TVY14235.1"/>
    <property type="molecule type" value="Genomic_DNA"/>
</dbReference>
<keyword evidence="3" id="KW-1185">Reference proteome</keyword>
<protein>
    <submittedName>
        <fullName evidence="2">Uncharacterized protein</fullName>
    </submittedName>
</protein>
<gene>
    <name evidence="2" type="ORF">LARI1_G006558</name>
</gene>
<feature type="region of interest" description="Disordered" evidence="1">
    <location>
        <begin position="1"/>
        <end position="29"/>
    </location>
</feature>